<evidence type="ECO:0000313" key="1">
    <source>
        <dbReference type="EMBL" id="BCB78168.1"/>
    </source>
</evidence>
<reference evidence="1 2" key="1">
    <citation type="submission" date="2020-03" db="EMBL/GenBank/DDBJ databases">
        <title>Whole genome shotgun sequence of Phytohabitans flavus NBRC 107702.</title>
        <authorList>
            <person name="Komaki H."/>
            <person name="Tamura T."/>
        </authorList>
    </citation>
    <scope>NUCLEOTIDE SEQUENCE [LARGE SCALE GENOMIC DNA]</scope>
    <source>
        <strain evidence="1 2">NBRC 107702</strain>
    </source>
</reference>
<dbReference type="EMBL" id="AP022870">
    <property type="protein sequence ID" value="BCB78168.1"/>
    <property type="molecule type" value="Genomic_DNA"/>
</dbReference>
<keyword evidence="2" id="KW-1185">Reference proteome</keyword>
<dbReference type="AlphaFoldDB" id="A0A6F8XWQ1"/>
<dbReference type="Proteomes" id="UP000502508">
    <property type="component" value="Chromosome"/>
</dbReference>
<name>A0A6F8XWQ1_9ACTN</name>
<accession>A0A6F8XWQ1</accession>
<gene>
    <name evidence="1" type="ORF">Pflav_045780</name>
</gene>
<proteinExistence type="predicted"/>
<evidence type="ECO:0000313" key="2">
    <source>
        <dbReference type="Proteomes" id="UP000502508"/>
    </source>
</evidence>
<reference evidence="1 2" key="2">
    <citation type="submission" date="2020-03" db="EMBL/GenBank/DDBJ databases">
        <authorList>
            <person name="Ichikawa N."/>
            <person name="Kimura A."/>
            <person name="Kitahashi Y."/>
            <person name="Uohara A."/>
        </authorList>
    </citation>
    <scope>NUCLEOTIDE SEQUENCE [LARGE SCALE GENOMIC DNA]</scope>
    <source>
        <strain evidence="1 2">NBRC 107702</strain>
    </source>
</reference>
<sequence length="654" mass="72811">MSFKAHVEAIEKGDLDAAENAFTKLYDQMGTLPDDEWSAAVRGWIEGLLTTPGAFVNTDRHDMFFVELVRNARTLILSTRFGAKAGFTDAWLTEALSHIGGLTATSLAQFLLERDWNNPAILEKPVRDWICKHIDIYSVNQAEDGLACRLLNLLWNTGDYQAICDFISMGIDTAQPAYYGMENPRLVFDGMHSGRVQPLEHVLGKYLRLASLRSLAPNPDDPGLEVELTSYGGMSVGGGGLTPDQKRQRGAEKVAGAKLIFEALGRRPKDKVTILTTYGDVEESDLITAFKEKAGTIWGFEHVRLPYVQAAHATLDKDQPLRMWELWETVQLAIGKGWYTQLLANPTKTIPLLVEAGVKATAEMYQKRPVDYLYWTLPQFEAAFRVQCESFLKSLAEQQPRAKYDTKGLRGTDFNAYMGALGCVAGLWWAQKVGAPVYYCLDGVKDDDVVNYKTLKTAAINTFLGGRGKEYVDGITIFEIREILRTWPALKDTVKFTRKGKFIPDTEIEALKAKMDAAYKPAWEDRKPPKDLSKFQQIVNDVAPELLTSLKPYDVMRVANEISMLELAATAESGKVMVDFLESKGCKVLYSNNLLPQGLGTRFREIVEAGSADKKKELAAALLEAIANETGADEMRIRPTLRGALIHAIKRQSA</sequence>
<dbReference type="KEGG" id="pfla:Pflav_045780"/>
<protein>
    <submittedName>
        <fullName evidence="1">Uncharacterized protein</fullName>
    </submittedName>
</protein>
<organism evidence="1 2">
    <name type="scientific">Phytohabitans flavus</name>
    <dbReference type="NCBI Taxonomy" id="1076124"/>
    <lineage>
        <taxon>Bacteria</taxon>
        <taxon>Bacillati</taxon>
        <taxon>Actinomycetota</taxon>
        <taxon>Actinomycetes</taxon>
        <taxon>Micromonosporales</taxon>
        <taxon>Micromonosporaceae</taxon>
    </lineage>
</organism>